<evidence type="ECO:0000313" key="8">
    <source>
        <dbReference type="Proteomes" id="UP000031876"/>
    </source>
</evidence>
<dbReference type="RefSeq" id="WP_001084736.1">
    <property type="nucleotide sequence ID" value="NZ_CP009335.1"/>
</dbReference>
<keyword evidence="7" id="KW-0032">Aminotransferase</keyword>
<dbReference type="EMBL" id="CP053980">
    <property type="protein sequence ID" value="QKH23212.1"/>
    <property type="molecule type" value="Genomic_DNA"/>
</dbReference>
<dbReference type="InterPro" id="IPR015421">
    <property type="entry name" value="PyrdxlP-dep_Trfase_major"/>
</dbReference>
<gene>
    <name evidence="6" type="ORF">BF38_4680</name>
    <name evidence="7" type="ORF">FOC89_04125</name>
</gene>
<evidence type="ECO:0000256" key="3">
    <source>
        <dbReference type="PIRSR" id="PIRSR000390-1"/>
    </source>
</evidence>
<dbReference type="InterPro" id="IPR015424">
    <property type="entry name" value="PyrdxlP-dep_Trfase"/>
</dbReference>
<evidence type="ECO:0000313" key="6">
    <source>
        <dbReference type="EMBL" id="AJG74949.1"/>
    </source>
</evidence>
<sequence>MNSIPFLRASIVPVNEYLGELEKMDISHIYTNYGPLNQHFEEKIMSEFFDSKGAVTTVANATLGLMAAIQFKKRKKGKYALMPSFTFPATPLAAIWCGLEPYFIDVSLDDWCMDKTLLLDKIDELKDEVAVVVPYATFGSWMDLKEYEELERKGIPVVVDAAPGFGLMHEGIHYGQNFSGMMVYSFHATKPFGIGEGGMIYSNNEEEINQIKRMGNFGFDHNRECTMMGFNCKMTEYAAAIGIATMNKWNQKVQERNRISEWYTQLLQSTGLMKKGWEVQKTEAVIHQFMPILCPEKIHNTQVIEVLKKQNIEARLYFSPSCHQQDFFKHYKSTDLTNTNKIAKQIISLPLWEGMTQEIVEQIIMCLMQKVVSTDE</sequence>
<dbReference type="PANTHER" id="PTHR30244">
    <property type="entry name" value="TRANSAMINASE"/>
    <property type="match status" value="1"/>
</dbReference>
<evidence type="ECO:0000256" key="4">
    <source>
        <dbReference type="PIRSR" id="PIRSR000390-2"/>
    </source>
</evidence>
<evidence type="ECO:0000313" key="9">
    <source>
        <dbReference type="Proteomes" id="UP000501107"/>
    </source>
</evidence>
<dbReference type="Proteomes" id="UP000031876">
    <property type="component" value="Chromosome"/>
</dbReference>
<feature type="modified residue" description="N6-(pyridoxal phosphate)lysine" evidence="4">
    <location>
        <position position="190"/>
    </location>
</feature>
<evidence type="ECO:0000256" key="2">
    <source>
        <dbReference type="ARBA" id="ARBA00037999"/>
    </source>
</evidence>
<accession>A0A0B5NB04</accession>
<dbReference type="GO" id="GO:0000271">
    <property type="term" value="P:polysaccharide biosynthetic process"/>
    <property type="evidence" value="ECO:0007669"/>
    <property type="project" value="TreeGrafter"/>
</dbReference>
<dbReference type="Proteomes" id="UP000501107">
    <property type="component" value="Chromosome"/>
</dbReference>
<reference evidence="6 8" key="1">
    <citation type="journal article" date="2015" name="Genome Announc.">
        <title>Complete genome sequences for 35 biothreat assay-relevant bacillus species.</title>
        <authorList>
            <person name="Johnson S.L."/>
            <person name="Daligault H.E."/>
            <person name="Davenport K.W."/>
            <person name="Jaissle J."/>
            <person name="Frey K.G."/>
            <person name="Ladner J.T."/>
            <person name="Broomall S.M."/>
            <person name="Bishop-Lilly K.A."/>
            <person name="Bruce D.C."/>
            <person name="Gibbons H.S."/>
            <person name="Coyne S.R."/>
            <person name="Lo C.C."/>
            <person name="Meincke L."/>
            <person name="Munk A.C."/>
            <person name="Koroleva G.I."/>
            <person name="Rosenzweig C.N."/>
            <person name="Palacios G.F."/>
            <person name="Redden C.L."/>
            <person name="Minogue T.D."/>
            <person name="Chain P.S."/>
        </authorList>
    </citation>
    <scope>NUCLEOTIDE SEQUENCE [LARGE SCALE GENOMIC DNA]</scope>
    <source>
        <strain evidence="6 8">HD1011</strain>
    </source>
</reference>
<dbReference type="KEGG" id="btw:BF38_4680"/>
<dbReference type="AlphaFoldDB" id="A0A0B5NB04"/>
<keyword evidence="1 4" id="KW-0663">Pyridoxal phosphate</keyword>
<reference evidence="7 9" key="2">
    <citation type="submission" date="2020-05" db="EMBL/GenBank/DDBJ databases">
        <title>FDA dAtabase for Regulatory Grade micrObial Sequences (FDA-ARGOS): Supporting development and validation of Infectious Disease Dx tests.</title>
        <authorList>
            <person name="Nelson B."/>
            <person name="Plummer A."/>
            <person name="Tallon L."/>
            <person name="Sadzewicz L."/>
            <person name="Zhao X."/>
            <person name="Vavikolanu K."/>
            <person name="Mehta A."/>
            <person name="Aluvathingal J."/>
            <person name="Nadendla S."/>
            <person name="Myers T."/>
            <person name="Yan Y."/>
            <person name="Sichtig H."/>
        </authorList>
    </citation>
    <scope>NUCLEOTIDE SEQUENCE [LARGE SCALE GENOMIC DNA]</scope>
    <source>
        <strain evidence="7 9">FDAARGOS_795</strain>
    </source>
</reference>
<dbReference type="GO" id="GO:0008483">
    <property type="term" value="F:transaminase activity"/>
    <property type="evidence" value="ECO:0007669"/>
    <property type="project" value="UniProtKB-KW"/>
</dbReference>
<dbReference type="SUPFAM" id="SSF53383">
    <property type="entry name" value="PLP-dependent transferases"/>
    <property type="match status" value="1"/>
</dbReference>
<dbReference type="PIRSF" id="PIRSF000390">
    <property type="entry name" value="PLP_StrS"/>
    <property type="match status" value="1"/>
</dbReference>
<feature type="active site" description="Proton acceptor" evidence="3">
    <location>
        <position position="190"/>
    </location>
</feature>
<dbReference type="EMBL" id="CP009335">
    <property type="protein sequence ID" value="AJG74949.1"/>
    <property type="molecule type" value="Genomic_DNA"/>
</dbReference>
<keyword evidence="7" id="KW-0808">Transferase</keyword>
<dbReference type="InterPro" id="IPR000653">
    <property type="entry name" value="DegT/StrS_aminotransferase"/>
</dbReference>
<dbReference type="Gene3D" id="3.40.640.10">
    <property type="entry name" value="Type I PLP-dependent aspartate aminotransferase-like (Major domain)"/>
    <property type="match status" value="1"/>
</dbReference>
<comment type="similarity">
    <text evidence="2 5">Belongs to the DegT/DnrJ/EryC1 family.</text>
</comment>
<organism evidence="7 9">
    <name type="scientific">Bacillus thuringiensis</name>
    <dbReference type="NCBI Taxonomy" id="1428"/>
    <lineage>
        <taxon>Bacteria</taxon>
        <taxon>Bacillati</taxon>
        <taxon>Bacillota</taxon>
        <taxon>Bacilli</taxon>
        <taxon>Bacillales</taxon>
        <taxon>Bacillaceae</taxon>
        <taxon>Bacillus</taxon>
        <taxon>Bacillus cereus group</taxon>
    </lineage>
</organism>
<dbReference type="GO" id="GO:0030170">
    <property type="term" value="F:pyridoxal phosphate binding"/>
    <property type="evidence" value="ECO:0007669"/>
    <property type="project" value="TreeGrafter"/>
</dbReference>
<name>A0A0B5NB04_BACTU</name>
<proteinExistence type="inferred from homology"/>
<evidence type="ECO:0000313" key="7">
    <source>
        <dbReference type="EMBL" id="QKH23212.1"/>
    </source>
</evidence>
<protein>
    <submittedName>
        <fullName evidence="7">Aminotransferase class I/II-fold pyridoxal phosphate-dependent enzyme</fullName>
    </submittedName>
    <submittedName>
        <fullName evidence="6">DegT/dnrJ/eryC1/strS family protein</fullName>
    </submittedName>
</protein>
<dbReference type="Pfam" id="PF01041">
    <property type="entry name" value="DegT_DnrJ_EryC1"/>
    <property type="match status" value="1"/>
</dbReference>
<evidence type="ECO:0000256" key="5">
    <source>
        <dbReference type="RuleBase" id="RU004508"/>
    </source>
</evidence>
<evidence type="ECO:0000256" key="1">
    <source>
        <dbReference type="ARBA" id="ARBA00022898"/>
    </source>
</evidence>
<dbReference type="PANTHER" id="PTHR30244:SF9">
    <property type="entry name" value="PROTEIN RV3402C"/>
    <property type="match status" value="1"/>
</dbReference>